<dbReference type="InterPro" id="IPR032710">
    <property type="entry name" value="NTF2-like_dom_sf"/>
</dbReference>
<dbReference type="Gene3D" id="3.10.450.50">
    <property type="match status" value="1"/>
</dbReference>
<dbReference type="SMART" id="SM00850">
    <property type="entry name" value="LytTR"/>
    <property type="match status" value="1"/>
</dbReference>
<organism evidence="3 4">
    <name type="scientific">Collinsella ihumii</name>
    <dbReference type="NCBI Taxonomy" id="1720204"/>
    <lineage>
        <taxon>Bacteria</taxon>
        <taxon>Bacillati</taxon>
        <taxon>Actinomycetota</taxon>
        <taxon>Coriobacteriia</taxon>
        <taxon>Coriobacteriales</taxon>
        <taxon>Coriobacteriaceae</taxon>
        <taxon>Collinsella</taxon>
    </lineage>
</organism>
<dbReference type="SUPFAM" id="SSF54427">
    <property type="entry name" value="NTF2-like"/>
    <property type="match status" value="1"/>
</dbReference>
<sequence>MRSEMVDKRQMAEAFVRDFFRRFWENDEAYIERVAASDFVMIAAQDDQYCLDRDQALALYRDLMRSVSDIAIIDEDYTTVMTKGEVTVVSGSFYGVSNPDSGVAFSARQRVTAVLRDAPGDTFQVVHLHISNPLSISRKGEYYPVNFSHEAYRYVRMLSSQHSDRASIEVREIGGAMHVLRIFDVVYLEADRQYTMIHCLSKTLRSRQGIGALSKRFPENRFFEVRRGCIVNILHVLSWDAAKVVLTGDIEIPIPIRRSSEVREQIEELRKAMSGSSWNLQGFDGEPSGFAERVTPET</sequence>
<feature type="region of interest" description="Disordered" evidence="1">
    <location>
        <begin position="278"/>
        <end position="298"/>
    </location>
</feature>
<name>A0A921IP42_9ACTN</name>
<accession>A0A921IP42</accession>
<protein>
    <submittedName>
        <fullName evidence="3">LytTR family transcriptional regulator</fullName>
    </submittedName>
</protein>
<evidence type="ECO:0000313" key="3">
    <source>
        <dbReference type="EMBL" id="HJG30351.1"/>
    </source>
</evidence>
<dbReference type="InterPro" id="IPR007492">
    <property type="entry name" value="LytTR_DNA-bd_dom"/>
</dbReference>
<reference evidence="3" key="1">
    <citation type="journal article" date="2021" name="PeerJ">
        <title>Extensive microbial diversity within the chicken gut microbiome revealed by metagenomics and culture.</title>
        <authorList>
            <person name="Gilroy R."/>
            <person name="Ravi A."/>
            <person name="Getino M."/>
            <person name="Pursley I."/>
            <person name="Horton D.L."/>
            <person name="Alikhan N.F."/>
            <person name="Baker D."/>
            <person name="Gharbi K."/>
            <person name="Hall N."/>
            <person name="Watson M."/>
            <person name="Adriaenssens E.M."/>
            <person name="Foster-Nyarko E."/>
            <person name="Jarju S."/>
            <person name="Secka A."/>
            <person name="Antonio M."/>
            <person name="Oren A."/>
            <person name="Chaudhuri R.R."/>
            <person name="La Ragione R."/>
            <person name="Hildebrand F."/>
            <person name="Pallen M.J."/>
        </authorList>
    </citation>
    <scope>NUCLEOTIDE SEQUENCE</scope>
    <source>
        <strain evidence="3">ChiGjej2B2-7701</strain>
    </source>
</reference>
<reference evidence="3" key="2">
    <citation type="submission" date="2021-09" db="EMBL/GenBank/DDBJ databases">
        <authorList>
            <person name="Gilroy R."/>
        </authorList>
    </citation>
    <scope>NUCLEOTIDE SEQUENCE</scope>
    <source>
        <strain evidence="3">ChiGjej2B2-7701</strain>
    </source>
</reference>
<dbReference type="EMBL" id="DYVF01000022">
    <property type="protein sequence ID" value="HJG30351.1"/>
    <property type="molecule type" value="Genomic_DNA"/>
</dbReference>
<dbReference type="GO" id="GO:0003677">
    <property type="term" value="F:DNA binding"/>
    <property type="evidence" value="ECO:0007669"/>
    <property type="project" value="InterPro"/>
</dbReference>
<dbReference type="Gene3D" id="2.40.50.1020">
    <property type="entry name" value="LytTr DNA-binding domain"/>
    <property type="match status" value="1"/>
</dbReference>
<proteinExistence type="predicted"/>
<dbReference type="PROSITE" id="PS50930">
    <property type="entry name" value="HTH_LYTTR"/>
    <property type="match status" value="1"/>
</dbReference>
<evidence type="ECO:0000313" key="4">
    <source>
        <dbReference type="Proteomes" id="UP000746751"/>
    </source>
</evidence>
<evidence type="ECO:0000259" key="2">
    <source>
        <dbReference type="PROSITE" id="PS50930"/>
    </source>
</evidence>
<dbReference type="AlphaFoldDB" id="A0A921IP42"/>
<gene>
    <name evidence="3" type="ORF">K8U80_03025</name>
</gene>
<evidence type="ECO:0000256" key="1">
    <source>
        <dbReference type="SAM" id="MobiDB-lite"/>
    </source>
</evidence>
<comment type="caution">
    <text evidence="3">The sequence shown here is derived from an EMBL/GenBank/DDBJ whole genome shotgun (WGS) entry which is preliminary data.</text>
</comment>
<dbReference type="Proteomes" id="UP000746751">
    <property type="component" value="Unassembled WGS sequence"/>
</dbReference>
<dbReference type="Pfam" id="PF04397">
    <property type="entry name" value="LytTR"/>
    <property type="match status" value="1"/>
</dbReference>
<feature type="domain" description="HTH LytTR-type" evidence="2">
    <location>
        <begin position="168"/>
        <end position="268"/>
    </location>
</feature>